<dbReference type="SUPFAM" id="SSF140984">
    <property type="entry name" value="PTPA-like"/>
    <property type="match status" value="1"/>
</dbReference>
<proteinExistence type="inferred from homology"/>
<dbReference type="PANTHER" id="PTHR10012:SF0">
    <property type="entry name" value="SERINE_THREONINE-PROTEIN PHOSPHATASE 2A ACTIVATOR"/>
    <property type="match status" value="1"/>
</dbReference>
<comment type="subcellular location">
    <subcellularLocation>
        <location evidence="2">Cytoplasm</location>
    </subcellularLocation>
</comment>
<evidence type="ECO:0000256" key="2">
    <source>
        <dbReference type="ARBA" id="ARBA00004496"/>
    </source>
</evidence>
<dbReference type="InterPro" id="IPR043170">
    <property type="entry name" value="PTPA_C_lid"/>
</dbReference>
<sequence length="791" mass="89576">MEPHDQHPQGSPKSPQSPPPTTISSPTCLKCGAATAFSATPPECSDISPPPNYRPIRAPAINLPPNHSQQAIILAPVPQSQKVPVVSPPFQFQAPSKRIQSPDDIRRFHDSFSGKNFLGFVVALSESIRGRKISDACHQSPVTDSIVSILQTLTQWIVEIPPAQQASRYGNVSYRIWHDRLVESSESLMLRFVPDDLRSSTIEIVPYFTDSFGNSSRIDYGTGHETNFAAWLYCLARMGVIKEEDYPAVVSRIFVKYLELMRKLQLVYCLEPAGSHGVWGLDDYCFLPFIFGSSQLIGHKYMKPKSIHNEDILENFSDEYLYLSCIAFVKKVKKGLFAEHSPLLDDISGVPNWNKVNSGLLKMYKVEVLEKVPIMQHFLYGWLIKWYCLVFTASLNIHKVKHNFRAFNVCGDHHPFSMSGNDLIKGEYEKSNIIFETAICMKKKETNKTTTGTNESETGFEFENFNEKMEKDSDFRQWDELIPDALGLIFSHLSLQEILTVIPRVCKSWSKAVMGPYCWQEIDIEEWSSRCQPDHLDRMLRILIARSCGSLRKLCVSGLNSDLIFSFIAENAGSLQTLRLPRGEMSDLTVERIAGRFSTITFLDVSYCIKIGSRALEAIGKNCKLLVGLCRNMHPLATAGKPLEDDEAHAIATTMPKLKHLEMAYHLIGTSSVLQILSSCPELEFLDLRGCWSVILDNKFVKENFPKLKVLGPDVVDYFERNDWDECSDFSDASSEYLAWEFMTGGMDDYFDDESFDGMWDDDEASLEELELRFYEGIDEDVEGYGWPPSP</sequence>
<comment type="similarity">
    <text evidence="3">Belongs to the PTPA-type PPIase family.</text>
</comment>
<dbReference type="Proteomes" id="UP000030645">
    <property type="component" value="Unassembled WGS sequence"/>
</dbReference>
<dbReference type="GO" id="GO:0007052">
    <property type="term" value="P:mitotic spindle organization"/>
    <property type="evidence" value="ECO:0007669"/>
    <property type="project" value="TreeGrafter"/>
</dbReference>
<dbReference type="FunFam" id="1.20.120.1150:FF:000002">
    <property type="entry name" value="Serine/threonine-protein phosphatase 2A activator"/>
    <property type="match status" value="1"/>
</dbReference>
<evidence type="ECO:0000313" key="10">
    <source>
        <dbReference type="EMBL" id="EXB75363.1"/>
    </source>
</evidence>
<evidence type="ECO:0000256" key="8">
    <source>
        <dbReference type="SAM" id="MobiDB-lite"/>
    </source>
</evidence>
<evidence type="ECO:0000256" key="3">
    <source>
        <dbReference type="ARBA" id="ARBA00011019"/>
    </source>
</evidence>
<dbReference type="GO" id="GO:0005737">
    <property type="term" value="C:cytoplasm"/>
    <property type="evidence" value="ECO:0007669"/>
    <property type="project" value="UniProtKB-SubCell"/>
</dbReference>
<evidence type="ECO:0000256" key="4">
    <source>
        <dbReference type="ARBA" id="ARBA00013194"/>
    </source>
</evidence>
<dbReference type="GO" id="GO:0005634">
    <property type="term" value="C:nucleus"/>
    <property type="evidence" value="ECO:0007669"/>
    <property type="project" value="TreeGrafter"/>
</dbReference>
<evidence type="ECO:0000256" key="1">
    <source>
        <dbReference type="ARBA" id="ARBA00000971"/>
    </source>
</evidence>
<dbReference type="eggNOG" id="KOG1947">
    <property type="taxonomic scope" value="Eukaryota"/>
</dbReference>
<gene>
    <name evidence="10" type="ORF">L484_012736</name>
</gene>
<accession>W9R7X2</accession>
<dbReference type="eggNOG" id="KOG2867">
    <property type="taxonomic scope" value="Eukaryota"/>
</dbReference>
<dbReference type="EC" id="5.2.1.8" evidence="4"/>
<keyword evidence="5" id="KW-0963">Cytoplasm</keyword>
<keyword evidence="6" id="KW-0697">Rotamase</keyword>
<dbReference type="Pfam" id="PF00646">
    <property type="entry name" value="F-box"/>
    <property type="match status" value="1"/>
</dbReference>
<name>W9R7X2_9ROSA</name>
<dbReference type="Pfam" id="PF03095">
    <property type="entry name" value="PTPA"/>
    <property type="match status" value="1"/>
</dbReference>
<dbReference type="InterPro" id="IPR004327">
    <property type="entry name" value="Phstyr_phstse_ac"/>
</dbReference>
<dbReference type="GO" id="GO:0008160">
    <property type="term" value="F:protein tyrosine phosphatase activator activity"/>
    <property type="evidence" value="ECO:0007669"/>
    <property type="project" value="TreeGrafter"/>
</dbReference>
<feature type="domain" description="F-box" evidence="9">
    <location>
        <begin position="478"/>
        <end position="520"/>
    </location>
</feature>
<dbReference type="EMBL" id="KE344677">
    <property type="protein sequence ID" value="EXB75363.1"/>
    <property type="molecule type" value="Genomic_DNA"/>
</dbReference>
<dbReference type="STRING" id="981085.W9R7X2"/>
<dbReference type="Gene3D" id="3.80.10.10">
    <property type="entry name" value="Ribonuclease Inhibitor"/>
    <property type="match status" value="1"/>
</dbReference>
<evidence type="ECO:0000256" key="5">
    <source>
        <dbReference type="ARBA" id="ARBA00022490"/>
    </source>
</evidence>
<keyword evidence="7" id="KW-0413">Isomerase</keyword>
<dbReference type="FunFam" id="1.20.1280.50:FF:000022">
    <property type="entry name" value="F-box protein FBW2"/>
    <property type="match status" value="1"/>
</dbReference>
<evidence type="ECO:0000313" key="11">
    <source>
        <dbReference type="Proteomes" id="UP000030645"/>
    </source>
</evidence>
<dbReference type="GO" id="GO:0000159">
    <property type="term" value="C:protein phosphatase type 2A complex"/>
    <property type="evidence" value="ECO:0007669"/>
    <property type="project" value="TreeGrafter"/>
</dbReference>
<protein>
    <recommendedName>
        <fullName evidence="4">peptidylprolyl isomerase</fullName>
        <ecNumber evidence="4">5.2.1.8</ecNumber>
    </recommendedName>
</protein>
<evidence type="ECO:0000259" key="9">
    <source>
        <dbReference type="Pfam" id="PF00646"/>
    </source>
</evidence>
<dbReference type="GO" id="GO:0003755">
    <property type="term" value="F:peptidyl-prolyl cis-trans isomerase activity"/>
    <property type="evidence" value="ECO:0007669"/>
    <property type="project" value="UniProtKB-KW"/>
</dbReference>
<dbReference type="SUPFAM" id="SSF52047">
    <property type="entry name" value="RNI-like"/>
    <property type="match status" value="1"/>
</dbReference>
<organism evidence="10 11">
    <name type="scientific">Morus notabilis</name>
    <dbReference type="NCBI Taxonomy" id="981085"/>
    <lineage>
        <taxon>Eukaryota</taxon>
        <taxon>Viridiplantae</taxon>
        <taxon>Streptophyta</taxon>
        <taxon>Embryophyta</taxon>
        <taxon>Tracheophyta</taxon>
        <taxon>Spermatophyta</taxon>
        <taxon>Magnoliopsida</taxon>
        <taxon>eudicotyledons</taxon>
        <taxon>Gunneridae</taxon>
        <taxon>Pentapetalae</taxon>
        <taxon>rosids</taxon>
        <taxon>fabids</taxon>
        <taxon>Rosales</taxon>
        <taxon>Moraceae</taxon>
        <taxon>Moreae</taxon>
        <taxon>Morus</taxon>
    </lineage>
</organism>
<feature type="region of interest" description="Disordered" evidence="8">
    <location>
        <begin position="1"/>
        <end position="26"/>
    </location>
</feature>
<dbReference type="PANTHER" id="PTHR10012">
    <property type="entry name" value="SERINE/THREONINE-PROTEIN PHOSPHATASE 2A REGULATORY SUBUNIT B"/>
    <property type="match status" value="1"/>
</dbReference>
<dbReference type="Gene3D" id="1.20.120.1150">
    <property type="match status" value="1"/>
</dbReference>
<dbReference type="AlphaFoldDB" id="W9R7X2"/>
<dbReference type="FunFam" id="3.80.10.10:FF:000257">
    <property type="entry name" value="F-box protein FBW2"/>
    <property type="match status" value="1"/>
</dbReference>
<comment type="catalytic activity">
    <reaction evidence="1">
        <text>[protein]-peptidylproline (omega=180) = [protein]-peptidylproline (omega=0)</text>
        <dbReference type="Rhea" id="RHEA:16237"/>
        <dbReference type="Rhea" id="RHEA-COMP:10747"/>
        <dbReference type="Rhea" id="RHEA-COMP:10748"/>
        <dbReference type="ChEBI" id="CHEBI:83833"/>
        <dbReference type="ChEBI" id="CHEBI:83834"/>
        <dbReference type="EC" id="5.2.1.8"/>
    </reaction>
</comment>
<dbReference type="InterPro" id="IPR001810">
    <property type="entry name" value="F-box_dom"/>
</dbReference>
<dbReference type="CDD" id="cd04087">
    <property type="entry name" value="PTPA"/>
    <property type="match status" value="1"/>
</dbReference>
<feature type="region of interest" description="Disordered" evidence="8">
    <location>
        <begin position="40"/>
        <end position="59"/>
    </location>
</feature>
<dbReference type="InterPro" id="IPR032675">
    <property type="entry name" value="LRR_dom_sf"/>
</dbReference>
<evidence type="ECO:0000256" key="7">
    <source>
        <dbReference type="ARBA" id="ARBA00023235"/>
    </source>
</evidence>
<reference evidence="11" key="1">
    <citation type="submission" date="2013-01" db="EMBL/GenBank/DDBJ databases">
        <title>Draft Genome Sequence of a Mulberry Tree, Morus notabilis C.K. Schneid.</title>
        <authorList>
            <person name="He N."/>
            <person name="Zhao S."/>
        </authorList>
    </citation>
    <scope>NUCLEOTIDE SEQUENCE</scope>
</reference>
<keyword evidence="11" id="KW-1185">Reference proteome</keyword>
<evidence type="ECO:0000256" key="6">
    <source>
        <dbReference type="ARBA" id="ARBA00023110"/>
    </source>
</evidence>
<dbReference type="InterPro" id="IPR037218">
    <property type="entry name" value="PTPA_sf"/>
</dbReference>
<dbReference type="Gene3D" id="1.20.1280.50">
    <property type="match status" value="1"/>
</dbReference>